<dbReference type="Gene3D" id="2.60.40.1210">
    <property type="entry name" value="Cellobiose dehydrogenase, cytochrome domain"/>
    <property type="match status" value="1"/>
</dbReference>
<dbReference type="Proteomes" id="UP001211065">
    <property type="component" value="Unassembled WGS sequence"/>
</dbReference>
<evidence type="ECO:0000313" key="4">
    <source>
        <dbReference type="Proteomes" id="UP001211065"/>
    </source>
</evidence>
<proteinExistence type="predicted"/>
<dbReference type="AlphaFoldDB" id="A0AAD5XTV8"/>
<name>A0AAD5XTV8_9FUNG</name>
<dbReference type="CDD" id="cd09631">
    <property type="entry name" value="DOMON_DOH"/>
    <property type="match status" value="1"/>
</dbReference>
<evidence type="ECO:0000256" key="1">
    <source>
        <dbReference type="SAM" id="MobiDB-lite"/>
    </source>
</evidence>
<dbReference type="InterPro" id="IPR045266">
    <property type="entry name" value="DOH_DOMON"/>
</dbReference>
<dbReference type="EMBL" id="JADGJW010000676">
    <property type="protein sequence ID" value="KAJ3213796.1"/>
    <property type="molecule type" value="Genomic_DNA"/>
</dbReference>
<feature type="region of interest" description="Disordered" evidence="1">
    <location>
        <begin position="223"/>
        <end position="244"/>
    </location>
</feature>
<reference evidence="3" key="1">
    <citation type="submission" date="2020-05" db="EMBL/GenBank/DDBJ databases">
        <title>Phylogenomic resolution of chytrid fungi.</title>
        <authorList>
            <person name="Stajich J.E."/>
            <person name="Amses K."/>
            <person name="Simmons R."/>
            <person name="Seto K."/>
            <person name="Myers J."/>
            <person name="Bonds A."/>
            <person name="Quandt C.A."/>
            <person name="Barry K."/>
            <person name="Liu P."/>
            <person name="Grigoriev I."/>
            <person name="Longcore J.E."/>
            <person name="James T.Y."/>
        </authorList>
    </citation>
    <scope>NUCLEOTIDE SEQUENCE</scope>
    <source>
        <strain evidence="3">JEL0476</strain>
    </source>
</reference>
<keyword evidence="4" id="KW-1185">Reference proteome</keyword>
<organism evidence="3 4">
    <name type="scientific">Clydaea vesicula</name>
    <dbReference type="NCBI Taxonomy" id="447962"/>
    <lineage>
        <taxon>Eukaryota</taxon>
        <taxon>Fungi</taxon>
        <taxon>Fungi incertae sedis</taxon>
        <taxon>Chytridiomycota</taxon>
        <taxon>Chytridiomycota incertae sedis</taxon>
        <taxon>Chytridiomycetes</taxon>
        <taxon>Lobulomycetales</taxon>
        <taxon>Lobulomycetaceae</taxon>
        <taxon>Clydaea</taxon>
    </lineage>
</organism>
<dbReference type="InterPro" id="IPR005018">
    <property type="entry name" value="DOMON_domain"/>
</dbReference>
<sequence>MKLNTILKYVLISTIFFTRKTIQEGLETECFKFYINELFEENKFKFRVEANFYVSWMAIGFGEDMGKAEMYVAHLNGGTGSVNLTRRISTDWVKPKVAINQDFTLIESESGLQDEKLLVTFTRDFKSTFAEGVEIDFIPNVNNNLIWACGTKPFHKDINYHQKFGEIEGLNLFNVKLNYNQNNIKNNNSISKVDSIFNSWENDDSKNNVNRVVENINSTNLNNTGILESAGDEEEEDDDDDSETNINFTHGGIMIFSWGILFPIGVASTKFIQVFSKTTN</sequence>
<feature type="domain" description="DOMON" evidence="2">
    <location>
        <begin position="29"/>
        <end position="150"/>
    </location>
</feature>
<evidence type="ECO:0000259" key="2">
    <source>
        <dbReference type="PROSITE" id="PS50836"/>
    </source>
</evidence>
<accession>A0AAD5XTV8</accession>
<dbReference type="SMART" id="SM00664">
    <property type="entry name" value="DoH"/>
    <property type="match status" value="1"/>
</dbReference>
<dbReference type="Pfam" id="PF03351">
    <property type="entry name" value="DOMON"/>
    <property type="match status" value="1"/>
</dbReference>
<gene>
    <name evidence="3" type="ORF">HK099_007186</name>
</gene>
<dbReference type="PANTHER" id="PTHR47797">
    <property type="entry name" value="DEHYDROGENASE, PUTATIVE (AFU_ORTHOLOGUE AFUA_8G05805)-RELATED"/>
    <property type="match status" value="1"/>
</dbReference>
<dbReference type="PROSITE" id="PS50836">
    <property type="entry name" value="DOMON"/>
    <property type="match status" value="1"/>
</dbReference>
<protein>
    <recommendedName>
        <fullName evidence="2">DOMON domain-containing protein</fullName>
    </recommendedName>
</protein>
<evidence type="ECO:0000313" key="3">
    <source>
        <dbReference type="EMBL" id="KAJ3213796.1"/>
    </source>
</evidence>
<feature type="compositionally biased region" description="Acidic residues" evidence="1">
    <location>
        <begin position="230"/>
        <end position="243"/>
    </location>
</feature>
<dbReference type="SUPFAM" id="SSF49344">
    <property type="entry name" value="CBD9-like"/>
    <property type="match status" value="1"/>
</dbReference>
<comment type="caution">
    <text evidence="3">The sequence shown here is derived from an EMBL/GenBank/DDBJ whole genome shotgun (WGS) entry which is preliminary data.</text>
</comment>
<dbReference type="PANTHER" id="PTHR47797:SF1">
    <property type="entry name" value="CYTOCHROME B561 DOMAIN-CONTAINING PROTEIN-RELATED"/>
    <property type="match status" value="1"/>
</dbReference>